<feature type="binding site" evidence="8">
    <location>
        <begin position="481"/>
        <end position="484"/>
    </location>
    <ligand>
        <name>GTP</name>
        <dbReference type="ChEBI" id="CHEBI:37565"/>
    </ligand>
</feature>
<reference evidence="12 13" key="1">
    <citation type="submission" date="2020-08" db="EMBL/GenBank/DDBJ databases">
        <title>Genome public.</title>
        <authorList>
            <person name="Liu C."/>
            <person name="Sun Q."/>
        </authorList>
    </citation>
    <scope>NUCLEOTIDE SEQUENCE [LARGE SCALE GENOMIC DNA]</scope>
    <source>
        <strain evidence="12 13">BX1</strain>
    </source>
</reference>
<feature type="region of interest" description="Disordered" evidence="10">
    <location>
        <begin position="246"/>
        <end position="273"/>
    </location>
</feature>
<dbReference type="GO" id="GO:0003743">
    <property type="term" value="F:translation initiation factor activity"/>
    <property type="evidence" value="ECO:0007669"/>
    <property type="project" value="UniProtKB-KW"/>
</dbReference>
<evidence type="ECO:0000256" key="8">
    <source>
        <dbReference type="HAMAP-Rule" id="MF_00100"/>
    </source>
</evidence>
<evidence type="ECO:0000256" key="5">
    <source>
        <dbReference type="ARBA" id="ARBA00022917"/>
    </source>
</evidence>
<dbReference type="Gene3D" id="1.10.10.2480">
    <property type="match status" value="1"/>
</dbReference>
<dbReference type="InterPro" id="IPR015760">
    <property type="entry name" value="TIF_IF2"/>
</dbReference>
<dbReference type="PANTHER" id="PTHR43381:SF5">
    <property type="entry name" value="TR-TYPE G DOMAIN-CONTAINING PROTEIN"/>
    <property type="match status" value="1"/>
</dbReference>
<dbReference type="PROSITE" id="PS51722">
    <property type="entry name" value="G_TR_2"/>
    <property type="match status" value="1"/>
</dbReference>
<feature type="region of interest" description="Disordered" evidence="10">
    <location>
        <begin position="70"/>
        <end position="221"/>
    </location>
</feature>
<dbReference type="RefSeq" id="WP_262399231.1">
    <property type="nucleotide sequence ID" value="NZ_JACRTB010000005.1"/>
</dbReference>
<keyword evidence="4 8" id="KW-0547">Nucleotide-binding</keyword>
<evidence type="ECO:0000313" key="12">
    <source>
        <dbReference type="EMBL" id="MBC8575606.1"/>
    </source>
</evidence>
<dbReference type="Pfam" id="PF22042">
    <property type="entry name" value="EF-G_D2"/>
    <property type="match status" value="1"/>
</dbReference>
<dbReference type="SUPFAM" id="SSF52540">
    <property type="entry name" value="P-loop containing nucleoside triphosphate hydrolases"/>
    <property type="match status" value="1"/>
</dbReference>
<feature type="domain" description="Tr-type G" evidence="11">
    <location>
        <begin position="372"/>
        <end position="539"/>
    </location>
</feature>
<evidence type="ECO:0000256" key="3">
    <source>
        <dbReference type="ARBA" id="ARBA00022540"/>
    </source>
</evidence>
<evidence type="ECO:0000256" key="1">
    <source>
        <dbReference type="ARBA" id="ARBA00007733"/>
    </source>
</evidence>
<feature type="compositionally biased region" description="Low complexity" evidence="10">
    <location>
        <begin position="83"/>
        <end position="94"/>
    </location>
</feature>
<feature type="compositionally biased region" description="Low complexity" evidence="10">
    <location>
        <begin position="102"/>
        <end position="189"/>
    </location>
</feature>
<evidence type="ECO:0000256" key="7">
    <source>
        <dbReference type="ARBA" id="ARBA00025162"/>
    </source>
</evidence>
<comment type="function">
    <text evidence="7 8 9">One of the essential components for the initiation of protein synthesis. Protects formylmethionyl-tRNA from spontaneous hydrolysis and promotes its binding to the 30S ribosomal subunits. Also involved in the hydrolysis of GTP during the formation of the 70S ribosomal complex.</text>
</comment>
<dbReference type="Gene3D" id="3.40.50.10050">
    <property type="entry name" value="Translation initiation factor IF- 2, domain 3"/>
    <property type="match status" value="1"/>
</dbReference>
<dbReference type="CDD" id="cd03692">
    <property type="entry name" value="mtIF2_IVc"/>
    <property type="match status" value="1"/>
</dbReference>
<sequence length="870" mass="95713">MMDKYRVHEVAKDLNIPSKDILGLLEQYFPDAQRKHMTALSDEELSLIFERFTQERQMENLDPYFALAQQKKAEPEPEPAPIPEKAAAPVQSAPQPRPAQPAQPAQQRPAAQQGTRPAQGQNPQRPAQPRPMQQGQQRPAAQQGQQRPQQGARPAQGQNPQRPAQPRPMQQGQQRPQQGVRPAQGQNPQRPVPQPPRPAAQSAAGQPNPNKVERPAARHVDMRSAQVNLDKYNEKYEQIAPVNLPAKAQGPSKQKFTGRQQRGKPIRSRREQEMEKMRRLELERQRRQKLEVQLPDELTVGELALRLKVQAAEIVKRLMGIGIMASVSQVIDYDTAALVAMEIGAKVEHEVVVTLEEQLFDTAEDHDDHLAPRPPVVVVMGHVDHGKTSLLDAIRKTNVTSSEAGGITQHIGAYQVQINNQPITFLDTPGHAAFTSMRARGAQVTDIAVLVVAADDGIMPQTVEAINHAKAAGVQIIVAINKIDKPAANPEKVKQELTEYELVPEEWGGDVICVPVSAKSGEGIESLLEMILLVAETQELAANPDRLARGTVIEAKLDRGRGPVATILVQNGTLHTGDVVIAGTALGRVRVMLDDKGDRIDEAGPSTPVEITGLAEVPAAGDVLNAVEDEKLAKELVDKRRFEAKEEQFQTYQKVTLDNLFSQISEGEMKELPIIVKADVDGSVEAVRQSLEKLSNDEVRVRVIHGAVGAINESDVMLANASNAIIIGFNVRPDATAKESAERDNVDMRLYRVIYDAINEVTDALKGMLAPKTRDKELGRAEVRQVYKISSVGTVAGCYVLDGKLTRNALIRVVRDGIIVADDKVEGLKRFKDDAKEVTAGYECGVTLSKFSDIKEGDIFEAYEIEEYRE</sequence>
<dbReference type="InterPro" id="IPR053905">
    <property type="entry name" value="EF-G-like_DII"/>
</dbReference>
<accession>A0ABR7NGT7</accession>
<protein>
    <recommendedName>
        <fullName evidence="2 8">Translation initiation factor IF-2</fullName>
    </recommendedName>
</protein>
<name>A0ABR7NGT7_9FIRM</name>
<feature type="compositionally biased region" description="Polar residues" evidence="10">
    <location>
        <begin position="251"/>
        <end position="260"/>
    </location>
</feature>
<organism evidence="12 13">
    <name type="scientific">Yanshouia hominis</name>
    <dbReference type="NCBI Taxonomy" id="2763673"/>
    <lineage>
        <taxon>Bacteria</taxon>
        <taxon>Bacillati</taxon>
        <taxon>Bacillota</taxon>
        <taxon>Clostridia</taxon>
        <taxon>Eubacteriales</taxon>
        <taxon>Oscillospiraceae</taxon>
        <taxon>Yanshouia</taxon>
    </lineage>
</organism>
<dbReference type="PANTHER" id="PTHR43381">
    <property type="entry name" value="TRANSLATION INITIATION FACTOR IF-2-RELATED"/>
    <property type="match status" value="1"/>
</dbReference>
<dbReference type="NCBIfam" id="TIGR00231">
    <property type="entry name" value="small_GTP"/>
    <property type="match status" value="1"/>
</dbReference>
<feature type="binding site" evidence="8">
    <location>
        <begin position="381"/>
        <end position="388"/>
    </location>
    <ligand>
        <name>GTP</name>
        <dbReference type="ChEBI" id="CHEBI:37565"/>
    </ligand>
</feature>
<comment type="subcellular location">
    <subcellularLocation>
        <location evidence="8">Cytoplasm</location>
    </subcellularLocation>
</comment>
<dbReference type="Pfam" id="PF11987">
    <property type="entry name" value="IF-2"/>
    <property type="match status" value="1"/>
</dbReference>
<evidence type="ECO:0000256" key="10">
    <source>
        <dbReference type="SAM" id="MobiDB-lite"/>
    </source>
</evidence>
<dbReference type="Gene3D" id="3.40.50.300">
    <property type="entry name" value="P-loop containing nucleotide triphosphate hydrolases"/>
    <property type="match status" value="1"/>
</dbReference>
<proteinExistence type="inferred from homology"/>
<dbReference type="Gene3D" id="2.40.30.10">
    <property type="entry name" value="Translation factors"/>
    <property type="match status" value="2"/>
</dbReference>
<dbReference type="InterPro" id="IPR005225">
    <property type="entry name" value="Small_GTP-bd"/>
</dbReference>
<evidence type="ECO:0000256" key="2">
    <source>
        <dbReference type="ARBA" id="ARBA00020675"/>
    </source>
</evidence>
<dbReference type="InterPro" id="IPR036925">
    <property type="entry name" value="TIF_IF2_dom3_sf"/>
</dbReference>
<keyword evidence="8" id="KW-0963">Cytoplasm</keyword>
<feature type="binding site" evidence="8">
    <location>
        <begin position="427"/>
        <end position="431"/>
    </location>
    <ligand>
        <name>GTP</name>
        <dbReference type="ChEBI" id="CHEBI:37565"/>
    </ligand>
</feature>
<dbReference type="CDD" id="cd01887">
    <property type="entry name" value="IF2_eIF5B"/>
    <property type="match status" value="1"/>
</dbReference>
<dbReference type="InterPro" id="IPR000178">
    <property type="entry name" value="TF_IF2_bacterial-like"/>
</dbReference>
<keyword evidence="13" id="KW-1185">Reference proteome</keyword>
<evidence type="ECO:0000256" key="6">
    <source>
        <dbReference type="ARBA" id="ARBA00023134"/>
    </source>
</evidence>
<dbReference type="SUPFAM" id="SSF50447">
    <property type="entry name" value="Translation proteins"/>
    <property type="match status" value="2"/>
</dbReference>
<feature type="compositionally biased region" description="Basic and acidic residues" evidence="10">
    <location>
        <begin position="211"/>
        <end position="221"/>
    </location>
</feature>
<dbReference type="NCBIfam" id="TIGR00487">
    <property type="entry name" value="IF-2"/>
    <property type="match status" value="1"/>
</dbReference>
<evidence type="ECO:0000259" key="11">
    <source>
        <dbReference type="PROSITE" id="PS51722"/>
    </source>
</evidence>
<dbReference type="Pfam" id="PF00009">
    <property type="entry name" value="GTP_EFTU"/>
    <property type="match status" value="1"/>
</dbReference>
<dbReference type="InterPro" id="IPR006847">
    <property type="entry name" value="IF2_N"/>
</dbReference>
<dbReference type="Proteomes" id="UP000658131">
    <property type="component" value="Unassembled WGS sequence"/>
</dbReference>
<comment type="caution">
    <text evidence="12">The sequence shown here is derived from an EMBL/GenBank/DDBJ whole genome shotgun (WGS) entry which is preliminary data.</text>
</comment>
<evidence type="ECO:0000256" key="4">
    <source>
        <dbReference type="ARBA" id="ARBA00022741"/>
    </source>
</evidence>
<dbReference type="InterPro" id="IPR044145">
    <property type="entry name" value="IF2_II"/>
</dbReference>
<evidence type="ECO:0000313" key="13">
    <source>
        <dbReference type="Proteomes" id="UP000658131"/>
    </source>
</evidence>
<keyword evidence="6 8" id="KW-0342">GTP-binding</keyword>
<dbReference type="CDD" id="cd03702">
    <property type="entry name" value="IF2_mtIF2_II"/>
    <property type="match status" value="1"/>
</dbReference>
<dbReference type="InterPro" id="IPR009000">
    <property type="entry name" value="Transl_B-barrel_sf"/>
</dbReference>
<dbReference type="InterPro" id="IPR023115">
    <property type="entry name" value="TIF_IF2_dom3"/>
</dbReference>
<evidence type="ECO:0000256" key="9">
    <source>
        <dbReference type="RuleBase" id="RU000644"/>
    </source>
</evidence>
<dbReference type="EMBL" id="JACRTB010000005">
    <property type="protein sequence ID" value="MBC8575606.1"/>
    <property type="molecule type" value="Genomic_DNA"/>
</dbReference>
<keyword evidence="3 8" id="KW-0396">Initiation factor</keyword>
<dbReference type="SUPFAM" id="SSF52156">
    <property type="entry name" value="Initiation factor IF2/eIF5b, domain 3"/>
    <property type="match status" value="1"/>
</dbReference>
<feature type="region of interest" description="G-domain" evidence="8">
    <location>
        <begin position="375"/>
        <end position="523"/>
    </location>
</feature>
<comment type="similarity">
    <text evidence="1 8 9">Belongs to the TRAFAC class translation factor GTPase superfamily. Classic translation factor GTPase family. IF-2 subfamily.</text>
</comment>
<gene>
    <name evidence="8 12" type="primary">infB</name>
    <name evidence="12" type="ORF">H8717_04165</name>
</gene>
<dbReference type="Pfam" id="PF04760">
    <property type="entry name" value="IF2_N"/>
    <property type="match status" value="2"/>
</dbReference>
<dbReference type="InterPro" id="IPR000795">
    <property type="entry name" value="T_Tr_GTP-bd_dom"/>
</dbReference>
<dbReference type="InterPro" id="IPR027417">
    <property type="entry name" value="P-loop_NTPase"/>
</dbReference>
<keyword evidence="5 8" id="KW-0648">Protein biosynthesis</keyword>
<dbReference type="HAMAP" id="MF_00100_B">
    <property type="entry name" value="IF_2_B"/>
    <property type="match status" value="1"/>
</dbReference>